<evidence type="ECO:0000256" key="1">
    <source>
        <dbReference type="SAM" id="MobiDB-lite"/>
    </source>
</evidence>
<evidence type="ECO:0000313" key="2">
    <source>
        <dbReference type="EMBL" id="PHJ25808.1"/>
    </source>
</evidence>
<feature type="compositionally biased region" description="Basic residues" evidence="1">
    <location>
        <begin position="347"/>
        <end position="359"/>
    </location>
</feature>
<proteinExistence type="predicted"/>
<feature type="compositionally biased region" description="Low complexity" evidence="1">
    <location>
        <begin position="215"/>
        <end position="252"/>
    </location>
</feature>
<dbReference type="AlphaFoldDB" id="A0A2C6LFX5"/>
<feature type="compositionally biased region" description="Low complexity" evidence="1">
    <location>
        <begin position="106"/>
        <end position="117"/>
    </location>
</feature>
<dbReference type="GeneID" id="94423778"/>
<comment type="caution">
    <text evidence="2">The sequence shown here is derived from an EMBL/GenBank/DDBJ whole genome shotgun (WGS) entry which is preliminary data.</text>
</comment>
<organism evidence="2 3">
    <name type="scientific">Cystoisospora suis</name>
    <dbReference type="NCBI Taxonomy" id="483139"/>
    <lineage>
        <taxon>Eukaryota</taxon>
        <taxon>Sar</taxon>
        <taxon>Alveolata</taxon>
        <taxon>Apicomplexa</taxon>
        <taxon>Conoidasida</taxon>
        <taxon>Coccidia</taxon>
        <taxon>Eucoccidiorida</taxon>
        <taxon>Eimeriorina</taxon>
        <taxon>Sarcocystidae</taxon>
        <taxon>Cystoisospora</taxon>
    </lineage>
</organism>
<feature type="compositionally biased region" description="Low complexity" evidence="1">
    <location>
        <begin position="169"/>
        <end position="180"/>
    </location>
</feature>
<dbReference type="RefSeq" id="XP_067927454.1">
    <property type="nucleotide sequence ID" value="XM_068060567.1"/>
</dbReference>
<keyword evidence="3" id="KW-1185">Reference proteome</keyword>
<feature type="compositionally biased region" description="Pro residues" evidence="1">
    <location>
        <begin position="313"/>
        <end position="330"/>
    </location>
</feature>
<accession>A0A2C6LFX5</accession>
<dbReference type="VEuPathDB" id="ToxoDB:CSUI_000333"/>
<protein>
    <submittedName>
        <fullName evidence="2">Uncharacterized protein</fullName>
    </submittedName>
</protein>
<reference evidence="2 3" key="1">
    <citation type="journal article" date="2017" name="Int. J. Parasitol.">
        <title>The genome of the protozoan parasite Cystoisospora suis and a reverse vaccinology approach to identify vaccine candidates.</title>
        <authorList>
            <person name="Palmieri N."/>
            <person name="Shrestha A."/>
            <person name="Ruttkowski B."/>
            <person name="Beck T."/>
            <person name="Vogl C."/>
            <person name="Tomley F."/>
            <person name="Blake D.P."/>
            <person name="Joachim A."/>
        </authorList>
    </citation>
    <scope>NUCLEOTIDE SEQUENCE [LARGE SCALE GENOMIC DNA]</scope>
    <source>
        <strain evidence="2 3">Wien I</strain>
    </source>
</reference>
<feature type="region of interest" description="Disordered" evidence="1">
    <location>
        <begin position="84"/>
        <end position="390"/>
    </location>
</feature>
<gene>
    <name evidence="2" type="ORF">CSUI_000333</name>
</gene>
<sequence length="390" mass="41765">MCQISDVFSPRTGVVLNTFPRQWPPCGSVSFWLLAVACIVGSSLDRLCDHPPAETSASLCVMTSRPGFPATLCVIMAANASELPQSSSSRSSRGSDSQPSGPPSPARSAASPGSSSRLPVPSPTAVQSATTLEIPLEGPSGTRRPLTTTHRERIPGGSLPPVTPSLQRPSLTLSPELETLQPPPTPRLRSSSEGSTPQWSSSEGSPPRRSPPLSLPRLRPSPQRLSPQRFSPQRLSPQRSSPQRLSPQRSSLYPSLPRTPSPQWIIFQGFSPQGSRPPTPSPHWSSPERSSPERSPSPASSPSVQRATALLWPTPPVSHFPTPSGGPGPMQPASSIFLAPSVSRGTRVLKYRFPGKPRTPKTPLGRERERLRHHRPASGPEALPGQQSRV</sequence>
<dbReference type="Proteomes" id="UP000221165">
    <property type="component" value="Unassembled WGS sequence"/>
</dbReference>
<evidence type="ECO:0000313" key="3">
    <source>
        <dbReference type="Proteomes" id="UP000221165"/>
    </source>
</evidence>
<name>A0A2C6LFX5_9APIC</name>
<feature type="compositionally biased region" description="Low complexity" evidence="1">
    <location>
        <begin position="84"/>
        <end position="99"/>
    </location>
</feature>
<dbReference type="EMBL" id="MIGC01000150">
    <property type="protein sequence ID" value="PHJ25808.1"/>
    <property type="molecule type" value="Genomic_DNA"/>
</dbReference>
<feature type="compositionally biased region" description="Low complexity" evidence="1">
    <location>
        <begin position="282"/>
        <end position="303"/>
    </location>
</feature>